<dbReference type="WBParaSite" id="SCUD_0001981601-mRNA-1">
    <property type="protein sequence ID" value="SCUD_0001981601-mRNA-1"/>
    <property type="gene ID" value="SCUD_0001981601"/>
</dbReference>
<evidence type="ECO:0000313" key="1">
    <source>
        <dbReference type="EMBL" id="VDP70341.1"/>
    </source>
</evidence>
<evidence type="ECO:0000313" key="2">
    <source>
        <dbReference type="Proteomes" id="UP000279833"/>
    </source>
</evidence>
<dbReference type="EMBL" id="UZAK01043168">
    <property type="protein sequence ID" value="VDP70341.1"/>
    <property type="molecule type" value="Genomic_DNA"/>
</dbReference>
<reference evidence="3" key="1">
    <citation type="submission" date="2016-06" db="UniProtKB">
        <authorList>
            <consortium name="WormBaseParasite"/>
        </authorList>
    </citation>
    <scope>IDENTIFICATION</scope>
</reference>
<gene>
    <name evidence="1" type="ORF">SCUD_LOCUS19813</name>
</gene>
<dbReference type="AlphaFoldDB" id="A0A183KXL7"/>
<organism evidence="3">
    <name type="scientific">Schistosoma curassoni</name>
    <dbReference type="NCBI Taxonomy" id="6186"/>
    <lineage>
        <taxon>Eukaryota</taxon>
        <taxon>Metazoa</taxon>
        <taxon>Spiralia</taxon>
        <taxon>Lophotrochozoa</taxon>
        <taxon>Platyhelminthes</taxon>
        <taxon>Trematoda</taxon>
        <taxon>Digenea</taxon>
        <taxon>Strigeidida</taxon>
        <taxon>Schistosomatoidea</taxon>
        <taxon>Schistosomatidae</taxon>
        <taxon>Schistosoma</taxon>
    </lineage>
</organism>
<evidence type="ECO:0000313" key="3">
    <source>
        <dbReference type="WBParaSite" id="SCUD_0001981601-mRNA-1"/>
    </source>
</evidence>
<protein>
    <submittedName>
        <fullName evidence="1 3">Uncharacterized protein</fullName>
    </submittedName>
</protein>
<accession>A0A183KXL7</accession>
<dbReference type="PANTHER" id="PTHR47027:SF25">
    <property type="entry name" value="REVERSE TRANSCRIPTASE DOMAIN-CONTAINING PROTEIN"/>
    <property type="match status" value="1"/>
</dbReference>
<keyword evidence="2" id="KW-1185">Reference proteome</keyword>
<reference evidence="1 2" key="2">
    <citation type="submission" date="2018-11" db="EMBL/GenBank/DDBJ databases">
        <authorList>
            <consortium name="Pathogen Informatics"/>
        </authorList>
    </citation>
    <scope>NUCLEOTIDE SEQUENCE [LARGE SCALE GENOMIC DNA]</scope>
    <source>
        <strain evidence="1">Dakar</strain>
        <strain evidence="2">Dakar, Senegal</strain>
    </source>
</reference>
<dbReference type="PANTHER" id="PTHR47027">
    <property type="entry name" value="REVERSE TRANSCRIPTASE DOMAIN-CONTAINING PROTEIN"/>
    <property type="match status" value="1"/>
</dbReference>
<sequence>MQMKTTSVAAASALIGLNMHKGRSKIPKYNTENTNAITLDSETLEGVECFTYLGSIIDEQGGSDADVKTRIGEAKTAFPTTEKHMELKTTFNQYQNQNLQYQRHTLRKSPSCIARHTLTWNPEGKRKRGRPKNILRREIEDMKNMNNNWKGFLTAELGGECWWVAYAFPRGIRGVIVVYIFVYTCECQVSLTSGLFSYSKKTLTHENKFLHITTIDKLFLTATLKQKQFGIF</sequence>
<proteinExistence type="predicted"/>
<dbReference type="Proteomes" id="UP000279833">
    <property type="component" value="Unassembled WGS sequence"/>
</dbReference>
<name>A0A183KXL7_9TREM</name>